<dbReference type="EMBL" id="RAVZ01000024">
    <property type="protein sequence ID" value="RKG92518.1"/>
    <property type="molecule type" value="Genomic_DNA"/>
</dbReference>
<feature type="transmembrane region" description="Helical" evidence="1">
    <location>
        <begin position="61"/>
        <end position="79"/>
    </location>
</feature>
<keyword evidence="1" id="KW-0812">Transmembrane</keyword>
<accession>A0A3A8JBR6</accession>
<dbReference type="AlphaFoldDB" id="A0A3A8JBR6"/>
<feature type="non-terminal residue" evidence="2">
    <location>
        <position position="80"/>
    </location>
</feature>
<keyword evidence="3" id="KW-1185">Reference proteome</keyword>
<reference evidence="3" key="1">
    <citation type="submission" date="2018-09" db="EMBL/GenBank/DDBJ databases">
        <authorList>
            <person name="Livingstone P.G."/>
            <person name="Whitworth D.E."/>
        </authorList>
    </citation>
    <scope>NUCLEOTIDE SEQUENCE [LARGE SCALE GENOMIC DNA]</scope>
    <source>
        <strain evidence="3">CA054A</strain>
    </source>
</reference>
<sequence length="80" mass="8416">MARTGPRAPRCPDCNAPFALKPGQTHYTCGYCGIAFDLGGTQARPPVPPLRGPQATPRSQVPMILAGVGFVFFIMITGAV</sequence>
<keyword evidence="1" id="KW-1133">Transmembrane helix</keyword>
<comment type="caution">
    <text evidence="2">The sequence shown here is derived from an EMBL/GenBank/DDBJ whole genome shotgun (WGS) entry which is preliminary data.</text>
</comment>
<dbReference type="Proteomes" id="UP000268094">
    <property type="component" value="Unassembled WGS sequence"/>
</dbReference>
<evidence type="ECO:0000313" key="2">
    <source>
        <dbReference type="EMBL" id="RKG92518.1"/>
    </source>
</evidence>
<evidence type="ECO:0000313" key="3">
    <source>
        <dbReference type="Proteomes" id="UP000268094"/>
    </source>
</evidence>
<protein>
    <submittedName>
        <fullName evidence="2">Uncharacterized protein</fullName>
    </submittedName>
</protein>
<organism evidence="2 3">
    <name type="scientific">Corallococcus terminator</name>
    <dbReference type="NCBI Taxonomy" id="2316733"/>
    <lineage>
        <taxon>Bacteria</taxon>
        <taxon>Pseudomonadati</taxon>
        <taxon>Myxococcota</taxon>
        <taxon>Myxococcia</taxon>
        <taxon>Myxococcales</taxon>
        <taxon>Cystobacterineae</taxon>
        <taxon>Myxococcaceae</taxon>
        <taxon>Corallococcus</taxon>
    </lineage>
</organism>
<dbReference type="SUPFAM" id="SSF57850">
    <property type="entry name" value="RING/U-box"/>
    <property type="match status" value="1"/>
</dbReference>
<evidence type="ECO:0000256" key="1">
    <source>
        <dbReference type="SAM" id="Phobius"/>
    </source>
</evidence>
<proteinExistence type="predicted"/>
<name>A0A3A8JBR6_9BACT</name>
<keyword evidence="1" id="KW-0472">Membrane</keyword>
<gene>
    <name evidence="2" type="ORF">D7V88_05985</name>
</gene>